<comment type="caution">
    <text evidence="10">The sequence shown here is derived from an EMBL/GenBank/DDBJ whole genome shotgun (WGS) entry which is preliminary data.</text>
</comment>
<dbReference type="PANTHER" id="PTHR30489:SF0">
    <property type="entry name" value="LIPOPROTEIN-RELEASING SYSTEM TRANSMEMBRANE PROTEIN LOLE"/>
    <property type="match status" value="1"/>
</dbReference>
<keyword evidence="4 7" id="KW-0812">Transmembrane</keyword>
<dbReference type="Pfam" id="PF02687">
    <property type="entry name" value="FtsX"/>
    <property type="match status" value="1"/>
</dbReference>
<proteinExistence type="inferred from homology"/>
<evidence type="ECO:0000313" key="11">
    <source>
        <dbReference type="Proteomes" id="UP000233398"/>
    </source>
</evidence>
<comment type="subcellular location">
    <subcellularLocation>
        <location evidence="1">Cell membrane</location>
        <topology evidence="1">Multi-pass membrane protein</topology>
    </subcellularLocation>
</comment>
<dbReference type="EMBL" id="PISP01000002">
    <property type="protein sequence ID" value="PKD43449.1"/>
    <property type="molecule type" value="Genomic_DNA"/>
</dbReference>
<dbReference type="InterPro" id="IPR051447">
    <property type="entry name" value="Lipoprotein-release_system"/>
</dbReference>
<comment type="similarity">
    <text evidence="2">Belongs to the ABC-4 integral membrane protein family. LolC/E subfamily.</text>
</comment>
<evidence type="ECO:0000259" key="8">
    <source>
        <dbReference type="Pfam" id="PF02687"/>
    </source>
</evidence>
<organism evidence="10 11">
    <name type="scientific">Rhodohalobacter barkolensis</name>
    <dbReference type="NCBI Taxonomy" id="2053187"/>
    <lineage>
        <taxon>Bacteria</taxon>
        <taxon>Pseudomonadati</taxon>
        <taxon>Balneolota</taxon>
        <taxon>Balneolia</taxon>
        <taxon>Balneolales</taxon>
        <taxon>Balneolaceae</taxon>
        <taxon>Rhodohalobacter</taxon>
    </lineage>
</organism>
<feature type="transmembrane region" description="Helical" evidence="7">
    <location>
        <begin position="367"/>
        <end position="391"/>
    </location>
</feature>
<name>A0A2N0VGX8_9BACT</name>
<feature type="transmembrane region" description="Helical" evidence="7">
    <location>
        <begin position="320"/>
        <end position="347"/>
    </location>
</feature>
<dbReference type="InterPro" id="IPR025857">
    <property type="entry name" value="MacB_PCD"/>
</dbReference>
<gene>
    <name evidence="10" type="ORF">CWD77_07710</name>
</gene>
<dbReference type="OrthoDB" id="1522724at2"/>
<evidence type="ECO:0000256" key="7">
    <source>
        <dbReference type="SAM" id="Phobius"/>
    </source>
</evidence>
<protein>
    <recommendedName>
        <fullName evidence="12">ABC transporter permease</fullName>
    </recommendedName>
</protein>
<dbReference type="InterPro" id="IPR003838">
    <property type="entry name" value="ABC3_permease_C"/>
</dbReference>
<evidence type="ECO:0000256" key="3">
    <source>
        <dbReference type="ARBA" id="ARBA00022475"/>
    </source>
</evidence>
<keyword evidence="6 7" id="KW-0472">Membrane</keyword>
<feature type="transmembrane region" description="Helical" evidence="7">
    <location>
        <begin position="20"/>
        <end position="46"/>
    </location>
</feature>
<keyword evidence="11" id="KW-1185">Reference proteome</keyword>
<dbReference type="GO" id="GO:0044874">
    <property type="term" value="P:lipoprotein localization to outer membrane"/>
    <property type="evidence" value="ECO:0007669"/>
    <property type="project" value="TreeGrafter"/>
</dbReference>
<sequence length="408" mass="45279">MNIIRFISRRYLFSRKHISLISVLTSISIAGITLGTALLIIILSVFNGFFDVIRGFLLSFDPDIRIEMNEVNAMPFDPDLIDQIQNHPEVVQVAPYVEGKAMLISEDNQNDVVIVRGIERSSHIRISDLEQSVQNGVFDLSVQDGQPGLVISSTITNQYGLESGDEIALLSSAGMRRAITQFSAPRVSRFQVRGSYNIQQIIDDDITYINLEAAQRLFNMRNEITGLDLQLVDTDNAENVKQDLQQMLGPDYRLQTWYDLQKPLYDVMYLEKWGSYFILMIIVLVAALNIVGSLTMIVIQKKKDIGVLISMGMTSKKIKQIFISQGIQIGLIGCGIGGVLGVLTAWIQQEYGLVKLTSSFIIDAYPVSIQPLDIALVVGGSLILCLAASWYPATRAAQVQPADALRGE</sequence>
<feature type="transmembrane region" description="Helical" evidence="7">
    <location>
        <begin position="273"/>
        <end position="299"/>
    </location>
</feature>
<evidence type="ECO:0000256" key="1">
    <source>
        <dbReference type="ARBA" id="ARBA00004651"/>
    </source>
</evidence>
<evidence type="ECO:0008006" key="12">
    <source>
        <dbReference type="Google" id="ProtNLM"/>
    </source>
</evidence>
<reference evidence="10 11" key="1">
    <citation type="submission" date="2017-11" db="EMBL/GenBank/DDBJ databases">
        <title>Rhodohalobacter 15182 sp. nov., isolated from a salt lake.</title>
        <authorList>
            <person name="Han S."/>
        </authorList>
    </citation>
    <scope>NUCLEOTIDE SEQUENCE [LARGE SCALE GENOMIC DNA]</scope>
    <source>
        <strain evidence="10 11">15182</strain>
    </source>
</reference>
<evidence type="ECO:0000259" key="9">
    <source>
        <dbReference type="Pfam" id="PF12704"/>
    </source>
</evidence>
<evidence type="ECO:0000256" key="6">
    <source>
        <dbReference type="ARBA" id="ARBA00023136"/>
    </source>
</evidence>
<evidence type="ECO:0000313" key="10">
    <source>
        <dbReference type="EMBL" id="PKD43449.1"/>
    </source>
</evidence>
<dbReference type="RefSeq" id="WP_101072989.1">
    <property type="nucleotide sequence ID" value="NZ_PISP01000002.1"/>
</dbReference>
<feature type="domain" description="ABC3 transporter permease C-terminal" evidence="8">
    <location>
        <begin position="277"/>
        <end position="401"/>
    </location>
</feature>
<evidence type="ECO:0000256" key="4">
    <source>
        <dbReference type="ARBA" id="ARBA00022692"/>
    </source>
</evidence>
<accession>A0A2N0VGX8</accession>
<dbReference type="AlphaFoldDB" id="A0A2N0VGX8"/>
<dbReference type="PANTHER" id="PTHR30489">
    <property type="entry name" value="LIPOPROTEIN-RELEASING SYSTEM TRANSMEMBRANE PROTEIN LOLE"/>
    <property type="match status" value="1"/>
</dbReference>
<dbReference type="Proteomes" id="UP000233398">
    <property type="component" value="Unassembled WGS sequence"/>
</dbReference>
<feature type="domain" description="MacB-like periplasmic core" evidence="9">
    <location>
        <begin position="25"/>
        <end position="246"/>
    </location>
</feature>
<keyword evidence="5 7" id="KW-1133">Transmembrane helix</keyword>
<dbReference type="Pfam" id="PF12704">
    <property type="entry name" value="MacB_PCD"/>
    <property type="match status" value="1"/>
</dbReference>
<dbReference type="GO" id="GO:0098797">
    <property type="term" value="C:plasma membrane protein complex"/>
    <property type="evidence" value="ECO:0007669"/>
    <property type="project" value="TreeGrafter"/>
</dbReference>
<evidence type="ECO:0000256" key="5">
    <source>
        <dbReference type="ARBA" id="ARBA00022989"/>
    </source>
</evidence>
<keyword evidence="3" id="KW-1003">Cell membrane</keyword>
<evidence type="ECO:0000256" key="2">
    <source>
        <dbReference type="ARBA" id="ARBA00005236"/>
    </source>
</evidence>